<gene>
    <name evidence="1" type="ORF">ECRASSUSDP1_LOCUS16528</name>
</gene>
<keyword evidence="2" id="KW-1185">Reference proteome</keyword>
<sequence length="263" mass="30270">MAQVKESEKWAMEESEEIDKNILKNIFLKIWRDMAFSGLFDSRAYNKNVAYGKILELNCRFRRESNLCNGLKPFVMFNLNKVSLNGLTKRRSYVKDFLTKSFPKKIVKLYISFNKPLKLNSAYYMNSMIKIGPNVQKIARFKCLWLNSKQLKRLLSAYKHVTQLTLSYCLFCLPAHVDLTMALKDTQITHLSFSYSSSADPSDWKDKPTGLLNLLKSLGTSLDLILILQALCLTGWVTKKSLLRKTLSDNSLGRVKLERSISD</sequence>
<evidence type="ECO:0000313" key="2">
    <source>
        <dbReference type="Proteomes" id="UP001295684"/>
    </source>
</evidence>
<evidence type="ECO:0000313" key="1">
    <source>
        <dbReference type="EMBL" id="CAI2375168.1"/>
    </source>
</evidence>
<dbReference type="Proteomes" id="UP001295684">
    <property type="component" value="Unassembled WGS sequence"/>
</dbReference>
<organism evidence="1 2">
    <name type="scientific">Euplotes crassus</name>
    <dbReference type="NCBI Taxonomy" id="5936"/>
    <lineage>
        <taxon>Eukaryota</taxon>
        <taxon>Sar</taxon>
        <taxon>Alveolata</taxon>
        <taxon>Ciliophora</taxon>
        <taxon>Intramacronucleata</taxon>
        <taxon>Spirotrichea</taxon>
        <taxon>Hypotrichia</taxon>
        <taxon>Euplotida</taxon>
        <taxon>Euplotidae</taxon>
        <taxon>Moneuplotes</taxon>
    </lineage>
</organism>
<name>A0AAD1XM08_EUPCR</name>
<accession>A0AAD1XM08</accession>
<reference evidence="1" key="1">
    <citation type="submission" date="2023-07" db="EMBL/GenBank/DDBJ databases">
        <authorList>
            <consortium name="AG Swart"/>
            <person name="Singh M."/>
            <person name="Singh A."/>
            <person name="Seah K."/>
            <person name="Emmerich C."/>
        </authorList>
    </citation>
    <scope>NUCLEOTIDE SEQUENCE</scope>
    <source>
        <strain evidence="1">DP1</strain>
    </source>
</reference>
<dbReference type="EMBL" id="CAMPGE010016624">
    <property type="protein sequence ID" value="CAI2375168.1"/>
    <property type="molecule type" value="Genomic_DNA"/>
</dbReference>
<comment type="caution">
    <text evidence="1">The sequence shown here is derived from an EMBL/GenBank/DDBJ whole genome shotgun (WGS) entry which is preliminary data.</text>
</comment>
<protein>
    <submittedName>
        <fullName evidence="1">Uncharacterized protein</fullName>
    </submittedName>
</protein>
<dbReference type="AlphaFoldDB" id="A0AAD1XM08"/>
<proteinExistence type="predicted"/>